<dbReference type="PROSITE" id="PS50157">
    <property type="entry name" value="ZINC_FINGER_C2H2_2"/>
    <property type="match status" value="1"/>
</dbReference>
<proteinExistence type="predicted"/>
<dbReference type="PROSITE" id="PS50020">
    <property type="entry name" value="WW_DOMAIN_2"/>
    <property type="match status" value="1"/>
</dbReference>
<dbReference type="InterPro" id="IPR001202">
    <property type="entry name" value="WW_dom"/>
</dbReference>
<feature type="compositionally biased region" description="Low complexity" evidence="2">
    <location>
        <begin position="285"/>
        <end position="295"/>
    </location>
</feature>
<dbReference type="EMBL" id="HBEG01034093">
    <property type="protein sequence ID" value="CAD8372353.1"/>
    <property type="molecule type" value="Transcribed_RNA"/>
</dbReference>
<feature type="domain" description="C2H2-type" evidence="4">
    <location>
        <begin position="409"/>
        <end position="429"/>
    </location>
</feature>
<protein>
    <recommendedName>
        <fullName evidence="6">WW domain-containing protein</fullName>
    </recommendedName>
</protein>
<name>A0A7S0ASP7_9DINO</name>
<dbReference type="CDD" id="cd00201">
    <property type="entry name" value="WW"/>
    <property type="match status" value="1"/>
</dbReference>
<dbReference type="GO" id="GO:0008270">
    <property type="term" value="F:zinc ion binding"/>
    <property type="evidence" value="ECO:0007669"/>
    <property type="project" value="UniProtKB-KW"/>
</dbReference>
<evidence type="ECO:0000313" key="5">
    <source>
        <dbReference type="EMBL" id="CAD8372353.1"/>
    </source>
</evidence>
<feature type="region of interest" description="Disordered" evidence="2">
    <location>
        <begin position="475"/>
        <end position="644"/>
    </location>
</feature>
<feature type="compositionally biased region" description="Gly residues" evidence="2">
    <location>
        <begin position="586"/>
        <end position="597"/>
    </location>
</feature>
<feature type="compositionally biased region" description="Basic and acidic residues" evidence="2">
    <location>
        <begin position="475"/>
        <end position="485"/>
    </location>
</feature>
<dbReference type="Gene3D" id="3.30.160.60">
    <property type="entry name" value="Classic Zinc Finger"/>
    <property type="match status" value="1"/>
</dbReference>
<dbReference type="Pfam" id="PF00397">
    <property type="entry name" value="WW"/>
    <property type="match status" value="1"/>
</dbReference>
<dbReference type="SMART" id="SM00456">
    <property type="entry name" value="WW"/>
    <property type="match status" value="1"/>
</dbReference>
<dbReference type="InterPro" id="IPR036020">
    <property type="entry name" value="WW_dom_sf"/>
</dbReference>
<reference evidence="5" key="1">
    <citation type="submission" date="2021-01" db="EMBL/GenBank/DDBJ databases">
        <authorList>
            <person name="Corre E."/>
            <person name="Pelletier E."/>
            <person name="Niang G."/>
            <person name="Scheremetjew M."/>
            <person name="Finn R."/>
            <person name="Kale V."/>
            <person name="Holt S."/>
            <person name="Cochrane G."/>
            <person name="Meng A."/>
            <person name="Brown T."/>
            <person name="Cohen L."/>
        </authorList>
    </citation>
    <scope>NUCLEOTIDE SEQUENCE</scope>
    <source>
        <strain evidence="5">Pbaha01</strain>
    </source>
</reference>
<keyword evidence="1" id="KW-0862">Zinc</keyword>
<feature type="compositionally biased region" description="Low complexity" evidence="2">
    <location>
        <begin position="507"/>
        <end position="585"/>
    </location>
</feature>
<gene>
    <name evidence="5" type="ORF">PBAH0796_LOCUS20828</name>
</gene>
<accession>A0A7S0ASP7</accession>
<feature type="region of interest" description="Disordered" evidence="2">
    <location>
        <begin position="274"/>
        <end position="335"/>
    </location>
</feature>
<evidence type="ECO:0008006" key="6">
    <source>
        <dbReference type="Google" id="ProtNLM"/>
    </source>
</evidence>
<feature type="region of interest" description="Disordered" evidence="2">
    <location>
        <begin position="109"/>
        <end position="128"/>
    </location>
</feature>
<evidence type="ECO:0000256" key="2">
    <source>
        <dbReference type="SAM" id="MobiDB-lite"/>
    </source>
</evidence>
<sequence>MAAPAAAGASDPEAVLPPDAPAGHIAHLKVKFCESHQSPFASFRYLEDGGKHKVFRVTLGCAFTRSAAERIARACYVAMFDERKPFDEVLGFRDQCYRSLLVACGGVKPAPSASEPASTPSRSATSQAARTTEYSKFVAAVGKTEGCKACELGPAGRTHNDWCRQRRTAWKEGKGDLDKNPEAKEHVLQALRVRQAAADQVSPREYHKFIAEVGKTEGCNACECGPSGRTHSDFCRQRRAAWKEKLRLQEQAEPAKTSEVASAASRTDVLQAVPSASAGATESGAPTAPNDATNPPRAPAGAAEQPQPRGPPGSARSPGPVQLSGQPHAPGPNPVLLQRLTAKYEEVNGKKPEGERKDDPDWLLQKLNESGRADCRHGCVFCGVFCSNRDRLRLHKKECELKPEPRRDYVCEACGEGFTNRDLLREHNRSCEKRATLNGQPRRNRVLLPTVCQHCNMAFDNRRKLRGHFAVCKEAPKKSQPVERTAKRKRSRGEAAQNEQGKRTRADAPGAVVGSSSGDSDVLGPSSDSDSGSESSSSSSSASSDSGTGDAAAVGDRGSAAAVGSDVASAEGQSGTAAGTTSQGGSTWGGSTWGGSSGWWDRGAGWEDGWWGRESGALAADRSEATAAEASGSGPTAPAGAPLPPGWQEQFSNYYCIPFFYNIHTGESVWERPPM</sequence>
<evidence type="ECO:0000259" key="4">
    <source>
        <dbReference type="PROSITE" id="PS50157"/>
    </source>
</evidence>
<feature type="domain" description="WW" evidence="3">
    <location>
        <begin position="641"/>
        <end position="675"/>
    </location>
</feature>
<evidence type="ECO:0000259" key="3">
    <source>
        <dbReference type="PROSITE" id="PS50020"/>
    </source>
</evidence>
<keyword evidence="1" id="KW-0863">Zinc-finger</keyword>
<dbReference type="SUPFAM" id="SSF51045">
    <property type="entry name" value="WW domain"/>
    <property type="match status" value="1"/>
</dbReference>
<dbReference type="InterPro" id="IPR013087">
    <property type="entry name" value="Znf_C2H2_type"/>
</dbReference>
<evidence type="ECO:0000256" key="1">
    <source>
        <dbReference type="PROSITE-ProRule" id="PRU00042"/>
    </source>
</evidence>
<feature type="compositionally biased region" description="Low complexity" evidence="2">
    <location>
        <begin position="617"/>
        <end position="640"/>
    </location>
</feature>
<dbReference type="AlphaFoldDB" id="A0A7S0ASP7"/>
<dbReference type="Gene3D" id="2.20.70.10">
    <property type="match status" value="1"/>
</dbReference>
<organism evidence="5">
    <name type="scientific">Pyrodinium bahamense</name>
    <dbReference type="NCBI Taxonomy" id="73915"/>
    <lineage>
        <taxon>Eukaryota</taxon>
        <taxon>Sar</taxon>
        <taxon>Alveolata</taxon>
        <taxon>Dinophyceae</taxon>
        <taxon>Gonyaulacales</taxon>
        <taxon>Pyrocystaceae</taxon>
        <taxon>Pyrodinium</taxon>
    </lineage>
</organism>
<keyword evidence="1" id="KW-0479">Metal-binding</keyword>